<dbReference type="Gene3D" id="2.60.40.10">
    <property type="entry name" value="Immunoglobulins"/>
    <property type="match status" value="1"/>
</dbReference>
<evidence type="ECO:0000256" key="2">
    <source>
        <dbReference type="ARBA" id="ARBA00022475"/>
    </source>
</evidence>
<sequence length="133" mass="14405">MALSTLLWAVTASFCFGSSMAQSISQAQTAASGQEGGSVTLPCNYSTSYSAYYLYWYKQPPTGGMTYLIRQGSSIQKNSVTGRFSVNFRKKIMSINLTITALQLGDSAVYFCALSEAHSDRTSSRSCTQTSEP</sequence>
<feature type="signal peptide" evidence="11">
    <location>
        <begin position="1"/>
        <end position="21"/>
    </location>
</feature>
<keyword evidence="10" id="KW-1279">T cell receptor</keyword>
<organism evidence="13 14">
    <name type="scientific">Ornithorhynchus anatinus</name>
    <name type="common">Duckbill platypus</name>
    <dbReference type="NCBI Taxonomy" id="9258"/>
    <lineage>
        <taxon>Eukaryota</taxon>
        <taxon>Metazoa</taxon>
        <taxon>Chordata</taxon>
        <taxon>Craniata</taxon>
        <taxon>Vertebrata</taxon>
        <taxon>Euteleostomi</taxon>
        <taxon>Mammalia</taxon>
        <taxon>Monotremata</taxon>
        <taxon>Ornithorhynchidae</taxon>
        <taxon>Ornithorhynchus</taxon>
    </lineage>
</organism>
<keyword evidence="3 11" id="KW-0732">Signal</keyword>
<dbReference type="Ensembl" id="ENSOANT00000074323.1">
    <property type="protein sequence ID" value="ENSOANP00000039030.1"/>
    <property type="gene ID" value="ENSOANG00000048656.1"/>
</dbReference>
<keyword evidence="6" id="KW-0472">Membrane</keyword>
<dbReference type="Proteomes" id="UP000002279">
    <property type="component" value="Unplaced"/>
</dbReference>
<dbReference type="SMART" id="SM00406">
    <property type="entry name" value="IGv"/>
    <property type="match status" value="1"/>
</dbReference>
<dbReference type="Bgee" id="ENSOANG00000048656">
    <property type="expression patterns" value="Expressed in liver and 2 other cell types or tissues"/>
</dbReference>
<accession>A0A6I8NDB4</accession>
<dbReference type="GO" id="GO:0002250">
    <property type="term" value="P:adaptive immune response"/>
    <property type="evidence" value="ECO:0007669"/>
    <property type="project" value="UniProtKB-KW"/>
</dbReference>
<dbReference type="InterPro" id="IPR007110">
    <property type="entry name" value="Ig-like_dom"/>
</dbReference>
<dbReference type="OMA" id="QYSENAN"/>
<evidence type="ECO:0000256" key="10">
    <source>
        <dbReference type="ARBA" id="ARBA00043266"/>
    </source>
</evidence>
<dbReference type="InterPro" id="IPR013106">
    <property type="entry name" value="Ig_V-set"/>
</dbReference>
<proteinExistence type="predicted"/>
<keyword evidence="2" id="KW-1003">Cell membrane</keyword>
<dbReference type="SUPFAM" id="SSF48726">
    <property type="entry name" value="Immunoglobulin"/>
    <property type="match status" value="1"/>
</dbReference>
<evidence type="ECO:0000256" key="8">
    <source>
        <dbReference type="ARBA" id="ARBA00023170"/>
    </source>
</evidence>
<reference evidence="13" key="2">
    <citation type="submission" date="2025-09" db="UniProtKB">
        <authorList>
            <consortium name="Ensembl"/>
        </authorList>
    </citation>
    <scope>IDENTIFICATION</scope>
    <source>
        <strain evidence="13">Glennie</strain>
    </source>
</reference>
<evidence type="ECO:0000313" key="13">
    <source>
        <dbReference type="Ensembl" id="ENSOANP00000039030.1"/>
    </source>
</evidence>
<evidence type="ECO:0000256" key="5">
    <source>
        <dbReference type="ARBA" id="ARBA00023130"/>
    </source>
</evidence>
<dbReference type="InterPro" id="IPR013783">
    <property type="entry name" value="Ig-like_fold"/>
</dbReference>
<dbReference type="PROSITE" id="PS50835">
    <property type="entry name" value="IG_LIKE"/>
    <property type="match status" value="1"/>
</dbReference>
<comment type="subcellular location">
    <subcellularLocation>
        <location evidence="1">Cell membrane</location>
    </subcellularLocation>
</comment>
<evidence type="ECO:0000256" key="11">
    <source>
        <dbReference type="SAM" id="SignalP"/>
    </source>
</evidence>
<keyword evidence="9" id="KW-0393">Immunoglobulin domain</keyword>
<dbReference type="AlphaFoldDB" id="A0A6I8NDB4"/>
<feature type="domain" description="Ig-like" evidence="12">
    <location>
        <begin position="22"/>
        <end position="128"/>
    </location>
</feature>
<keyword evidence="5" id="KW-1064">Adaptive immunity</keyword>
<evidence type="ECO:0000256" key="4">
    <source>
        <dbReference type="ARBA" id="ARBA00022859"/>
    </source>
</evidence>
<keyword evidence="7" id="KW-1015">Disulfide bond</keyword>
<reference evidence="13" key="1">
    <citation type="submission" date="2025-08" db="UniProtKB">
        <authorList>
            <consortium name="Ensembl"/>
        </authorList>
    </citation>
    <scope>IDENTIFICATION</scope>
    <source>
        <strain evidence="13">Glennie</strain>
    </source>
</reference>
<dbReference type="GeneTree" id="ENSGT00940000163507"/>
<evidence type="ECO:0000256" key="9">
    <source>
        <dbReference type="ARBA" id="ARBA00023319"/>
    </source>
</evidence>
<dbReference type="PANTHER" id="PTHR19367:SF45">
    <property type="entry name" value="IG-LIKE DOMAIN-CONTAINING PROTEIN"/>
    <property type="match status" value="1"/>
</dbReference>
<evidence type="ECO:0000313" key="14">
    <source>
        <dbReference type="Proteomes" id="UP000002279"/>
    </source>
</evidence>
<evidence type="ECO:0000256" key="1">
    <source>
        <dbReference type="ARBA" id="ARBA00004236"/>
    </source>
</evidence>
<evidence type="ECO:0000256" key="7">
    <source>
        <dbReference type="ARBA" id="ARBA00023157"/>
    </source>
</evidence>
<dbReference type="InterPro" id="IPR036179">
    <property type="entry name" value="Ig-like_dom_sf"/>
</dbReference>
<evidence type="ECO:0000259" key="12">
    <source>
        <dbReference type="PROSITE" id="PS50835"/>
    </source>
</evidence>
<feature type="chain" id="PRO_5026165520" description="Ig-like domain-containing protein" evidence="11">
    <location>
        <begin position="22"/>
        <end position="133"/>
    </location>
</feature>
<dbReference type="GO" id="GO:0019814">
    <property type="term" value="C:immunoglobulin complex"/>
    <property type="evidence" value="ECO:0000318"/>
    <property type="project" value="GO_Central"/>
</dbReference>
<keyword evidence="14" id="KW-1185">Reference proteome</keyword>
<dbReference type="GO" id="GO:0006955">
    <property type="term" value="P:immune response"/>
    <property type="evidence" value="ECO:0000318"/>
    <property type="project" value="GO_Central"/>
</dbReference>
<dbReference type="InterPro" id="IPR051287">
    <property type="entry name" value="TCR_variable_region"/>
</dbReference>
<keyword evidence="4" id="KW-0391">Immunity</keyword>
<dbReference type="Pfam" id="PF07686">
    <property type="entry name" value="V-set"/>
    <property type="match status" value="1"/>
</dbReference>
<dbReference type="FunCoup" id="A0A6I8NDB4">
    <property type="interactions" value="190"/>
</dbReference>
<dbReference type="InParanoid" id="A0A6I8NDB4"/>
<protein>
    <recommendedName>
        <fullName evidence="12">Ig-like domain-containing protein</fullName>
    </recommendedName>
</protein>
<dbReference type="InterPro" id="IPR003599">
    <property type="entry name" value="Ig_sub"/>
</dbReference>
<name>A0A6I8NDB4_ORNAN</name>
<keyword evidence="8" id="KW-0675">Receptor</keyword>
<dbReference type="GO" id="GO:0042101">
    <property type="term" value="C:T cell receptor complex"/>
    <property type="evidence" value="ECO:0007669"/>
    <property type="project" value="UniProtKB-KW"/>
</dbReference>
<dbReference type="SMART" id="SM00409">
    <property type="entry name" value="IG"/>
    <property type="match status" value="1"/>
</dbReference>
<dbReference type="PANTHER" id="PTHR19367">
    <property type="entry name" value="T-CELL RECEPTOR ALPHA CHAIN V REGION"/>
    <property type="match status" value="1"/>
</dbReference>
<dbReference type="FunFam" id="2.60.40.10:FF:000878">
    <property type="entry name" value="T cell receptor alpha variable 38-1"/>
    <property type="match status" value="1"/>
</dbReference>
<evidence type="ECO:0000256" key="6">
    <source>
        <dbReference type="ARBA" id="ARBA00023136"/>
    </source>
</evidence>
<evidence type="ECO:0000256" key="3">
    <source>
        <dbReference type="ARBA" id="ARBA00022729"/>
    </source>
</evidence>